<keyword evidence="2" id="KW-1133">Transmembrane helix</keyword>
<feature type="transmembrane region" description="Helical" evidence="2">
    <location>
        <begin position="330"/>
        <end position="349"/>
    </location>
</feature>
<feature type="transmembrane region" description="Helical" evidence="2">
    <location>
        <begin position="147"/>
        <end position="166"/>
    </location>
</feature>
<keyword evidence="2" id="KW-0812">Transmembrane</keyword>
<evidence type="ECO:0000313" key="3">
    <source>
        <dbReference type="Proteomes" id="UP000887575"/>
    </source>
</evidence>
<keyword evidence="3" id="KW-1185">Reference proteome</keyword>
<reference evidence="4" key="1">
    <citation type="submission" date="2024-02" db="UniProtKB">
        <authorList>
            <consortium name="WormBaseParasite"/>
        </authorList>
    </citation>
    <scope>IDENTIFICATION</scope>
</reference>
<keyword evidence="2" id="KW-0472">Membrane</keyword>
<name>A0AAF3J4C2_9BILA</name>
<protein>
    <recommendedName>
        <fullName evidence="5">Transmembrane protein</fullName>
    </recommendedName>
</protein>
<evidence type="ECO:0008006" key="5">
    <source>
        <dbReference type="Google" id="ProtNLM"/>
    </source>
</evidence>
<evidence type="ECO:0000256" key="1">
    <source>
        <dbReference type="SAM" id="MobiDB-lite"/>
    </source>
</evidence>
<feature type="transmembrane region" description="Helical" evidence="2">
    <location>
        <begin position="263"/>
        <end position="289"/>
    </location>
</feature>
<sequence length="365" mass="41549">MVAINLGDSAKKEKPPQEKLSPPSPAIEKPPILQLYETCSENGGTIFRTTIFIQVATLALFIRLIYCVWSFHYVRHLLGLVFSILGVIVLGYSNTLAKRAYYKTNESRLIRMQYMVLMLLLGLNIPIIILIWTVGFDEFIEWDPAPLVMLGLPMLVPLQAYAIVVWRNTEKKMIAGEDHRSIAFYDQANKWKQQLYVELWTIEPGTETEAPIPNQQINQYHRRVLINGVLLFKLTIFADLATLGMFIIMVVNYPDGFISDHHGYMIALTSVIGVILFITVNTPALCAYFRTKKSRHATFKYNSVMSITALTTVIIFALCAYGDYFFNQPVSLGLVLLVPIQLYSGAIWWRLTIFEFCDTNVVNEA</sequence>
<feature type="region of interest" description="Disordered" evidence="1">
    <location>
        <begin position="1"/>
        <end position="28"/>
    </location>
</feature>
<evidence type="ECO:0000256" key="2">
    <source>
        <dbReference type="SAM" id="Phobius"/>
    </source>
</evidence>
<dbReference type="WBParaSite" id="MBELARI_LOCUS15364">
    <property type="protein sequence ID" value="MBELARI_LOCUS15364"/>
    <property type="gene ID" value="MBELARI_LOCUS15364"/>
</dbReference>
<feature type="transmembrane region" description="Helical" evidence="2">
    <location>
        <begin position="51"/>
        <end position="71"/>
    </location>
</feature>
<proteinExistence type="predicted"/>
<dbReference type="AlphaFoldDB" id="A0AAF3J4C2"/>
<feature type="transmembrane region" description="Helical" evidence="2">
    <location>
        <begin position="301"/>
        <end position="324"/>
    </location>
</feature>
<evidence type="ECO:0000313" key="4">
    <source>
        <dbReference type="WBParaSite" id="MBELARI_LOCUS15364"/>
    </source>
</evidence>
<dbReference type="Proteomes" id="UP000887575">
    <property type="component" value="Unassembled WGS sequence"/>
</dbReference>
<feature type="transmembrane region" description="Helical" evidence="2">
    <location>
        <begin position="114"/>
        <end position="135"/>
    </location>
</feature>
<feature type="transmembrane region" description="Helical" evidence="2">
    <location>
        <begin position="77"/>
        <end position="93"/>
    </location>
</feature>
<feature type="transmembrane region" description="Helical" evidence="2">
    <location>
        <begin position="224"/>
        <end position="251"/>
    </location>
</feature>
<accession>A0AAF3J4C2</accession>
<organism evidence="3 4">
    <name type="scientific">Mesorhabditis belari</name>
    <dbReference type="NCBI Taxonomy" id="2138241"/>
    <lineage>
        <taxon>Eukaryota</taxon>
        <taxon>Metazoa</taxon>
        <taxon>Ecdysozoa</taxon>
        <taxon>Nematoda</taxon>
        <taxon>Chromadorea</taxon>
        <taxon>Rhabditida</taxon>
        <taxon>Rhabditina</taxon>
        <taxon>Rhabditomorpha</taxon>
        <taxon>Rhabditoidea</taxon>
        <taxon>Rhabditidae</taxon>
        <taxon>Mesorhabditinae</taxon>
        <taxon>Mesorhabditis</taxon>
    </lineage>
</organism>